<evidence type="ECO:0000313" key="6">
    <source>
        <dbReference type="EMBL" id="MCP1102806.1"/>
    </source>
</evidence>
<keyword evidence="7" id="KW-1185">Reference proteome</keyword>
<dbReference type="InterPro" id="IPR018490">
    <property type="entry name" value="cNMP-bd_dom_sf"/>
</dbReference>
<protein>
    <submittedName>
        <fullName evidence="6">Crp/Fnr family transcriptional regulator</fullName>
    </submittedName>
</protein>
<feature type="domain" description="Cyclic nucleotide-binding" evidence="4">
    <location>
        <begin position="16"/>
        <end position="121"/>
    </location>
</feature>
<dbReference type="CDD" id="cd00038">
    <property type="entry name" value="CAP_ED"/>
    <property type="match status" value="1"/>
</dbReference>
<dbReference type="Gene3D" id="1.10.10.10">
    <property type="entry name" value="Winged helix-like DNA-binding domain superfamily/Winged helix DNA-binding domain"/>
    <property type="match status" value="1"/>
</dbReference>
<gene>
    <name evidence="6" type="ORF">NK125_10295</name>
</gene>
<accession>A0ABT1EAU3</accession>
<evidence type="ECO:0000259" key="4">
    <source>
        <dbReference type="PROSITE" id="PS50042"/>
    </source>
</evidence>
<comment type="caution">
    <text evidence="6">The sequence shown here is derived from an EMBL/GenBank/DDBJ whole genome shotgun (WGS) entry which is preliminary data.</text>
</comment>
<keyword evidence="3" id="KW-0804">Transcription</keyword>
<feature type="domain" description="HTH crp-type" evidence="5">
    <location>
        <begin position="152"/>
        <end position="218"/>
    </location>
</feature>
<keyword evidence="2" id="KW-0238">DNA-binding</keyword>
<sequence>MVSKEDLQNFTFSSELWERLTESERDYLLANATSYTYQKGELVHSNQYECVGIILVQSGTLRVYILSDDGREVTLFRINEGEMTIMGATCVLHDISTDVFIDAQSDCQLIQVPSSIFEKIMTTNVSVEALAYRMSTAALSDAIWALQQILFLSFDKRLAIFLLDESAYDGTDTIYMTHEEIAKLMGSAREVVSRMLKYFSAEGYVELSRGSVRILDKKKLTSLLDASH</sequence>
<organism evidence="6 7">
    <name type="scientific">Aequitasia blattaphilus</name>
    <dbReference type="NCBI Taxonomy" id="2949332"/>
    <lineage>
        <taxon>Bacteria</taxon>
        <taxon>Bacillati</taxon>
        <taxon>Bacillota</taxon>
        <taxon>Clostridia</taxon>
        <taxon>Lachnospirales</taxon>
        <taxon>Lachnospiraceae</taxon>
        <taxon>Aequitasia</taxon>
    </lineage>
</organism>
<dbReference type="InterPro" id="IPR012318">
    <property type="entry name" value="HTH_CRP"/>
</dbReference>
<evidence type="ECO:0000259" key="5">
    <source>
        <dbReference type="PROSITE" id="PS51063"/>
    </source>
</evidence>
<dbReference type="Pfam" id="PF00027">
    <property type="entry name" value="cNMP_binding"/>
    <property type="match status" value="1"/>
</dbReference>
<evidence type="ECO:0000256" key="3">
    <source>
        <dbReference type="ARBA" id="ARBA00023163"/>
    </source>
</evidence>
<dbReference type="InterPro" id="IPR014710">
    <property type="entry name" value="RmlC-like_jellyroll"/>
</dbReference>
<keyword evidence="1" id="KW-0805">Transcription regulation</keyword>
<dbReference type="PROSITE" id="PS51063">
    <property type="entry name" value="HTH_CRP_2"/>
    <property type="match status" value="1"/>
</dbReference>
<name>A0ABT1EAU3_9FIRM</name>
<dbReference type="RefSeq" id="WP_262066592.1">
    <property type="nucleotide sequence ID" value="NZ_JAMXOD010000014.1"/>
</dbReference>
<evidence type="ECO:0000313" key="7">
    <source>
        <dbReference type="Proteomes" id="UP001523566"/>
    </source>
</evidence>
<dbReference type="InterPro" id="IPR000595">
    <property type="entry name" value="cNMP-bd_dom"/>
</dbReference>
<reference evidence="6 7" key="1">
    <citation type="journal article" date="2022" name="Genome Biol. Evol.">
        <title>Host diet, physiology and behaviors set the stage for Lachnospiraceae cladogenesis.</title>
        <authorList>
            <person name="Vera-Ponce De Leon A."/>
            <person name="Schneider M."/>
            <person name="Jahnes B.C."/>
            <person name="Sadowski V."/>
            <person name="Camuy-Velez L.A."/>
            <person name="Duan J."/>
            <person name="Sabree Z.L."/>
        </authorList>
    </citation>
    <scope>NUCLEOTIDE SEQUENCE [LARGE SCALE GENOMIC DNA]</scope>
    <source>
        <strain evidence="6 7">PAL113</strain>
    </source>
</reference>
<dbReference type="EMBL" id="JAMZFW010000014">
    <property type="protein sequence ID" value="MCP1102806.1"/>
    <property type="molecule type" value="Genomic_DNA"/>
</dbReference>
<dbReference type="Proteomes" id="UP001523566">
    <property type="component" value="Unassembled WGS sequence"/>
</dbReference>
<proteinExistence type="predicted"/>
<dbReference type="CDD" id="cd00092">
    <property type="entry name" value="HTH_CRP"/>
    <property type="match status" value="1"/>
</dbReference>
<dbReference type="PANTHER" id="PTHR24567">
    <property type="entry name" value="CRP FAMILY TRANSCRIPTIONAL REGULATORY PROTEIN"/>
    <property type="match status" value="1"/>
</dbReference>
<dbReference type="PROSITE" id="PS50042">
    <property type="entry name" value="CNMP_BINDING_3"/>
    <property type="match status" value="1"/>
</dbReference>
<dbReference type="SUPFAM" id="SSF46785">
    <property type="entry name" value="Winged helix' DNA-binding domain"/>
    <property type="match status" value="1"/>
</dbReference>
<dbReference type="Pfam" id="PF13545">
    <property type="entry name" value="HTH_Crp_2"/>
    <property type="match status" value="1"/>
</dbReference>
<dbReference type="InterPro" id="IPR050397">
    <property type="entry name" value="Env_Response_Regulators"/>
</dbReference>
<dbReference type="SMART" id="SM00419">
    <property type="entry name" value="HTH_CRP"/>
    <property type="match status" value="1"/>
</dbReference>
<evidence type="ECO:0000256" key="1">
    <source>
        <dbReference type="ARBA" id="ARBA00023015"/>
    </source>
</evidence>
<evidence type="ECO:0000256" key="2">
    <source>
        <dbReference type="ARBA" id="ARBA00023125"/>
    </source>
</evidence>
<dbReference type="InterPro" id="IPR036388">
    <property type="entry name" value="WH-like_DNA-bd_sf"/>
</dbReference>
<dbReference type="Gene3D" id="2.60.120.10">
    <property type="entry name" value="Jelly Rolls"/>
    <property type="match status" value="1"/>
</dbReference>
<dbReference type="SUPFAM" id="SSF51206">
    <property type="entry name" value="cAMP-binding domain-like"/>
    <property type="match status" value="1"/>
</dbReference>
<dbReference type="PANTHER" id="PTHR24567:SF26">
    <property type="entry name" value="REGULATORY PROTEIN YEIL"/>
    <property type="match status" value="1"/>
</dbReference>
<dbReference type="InterPro" id="IPR036390">
    <property type="entry name" value="WH_DNA-bd_sf"/>
</dbReference>